<dbReference type="HAMAP" id="MF_00697">
    <property type="entry name" value="UPF0276"/>
    <property type="match status" value="1"/>
</dbReference>
<dbReference type="PANTHER" id="PTHR42194:SF1">
    <property type="entry name" value="UPF0276 PROTEIN HI_1600"/>
    <property type="match status" value="1"/>
</dbReference>
<evidence type="ECO:0000256" key="1">
    <source>
        <dbReference type="HAMAP-Rule" id="MF_00697"/>
    </source>
</evidence>
<evidence type="ECO:0000313" key="3">
    <source>
        <dbReference type="Proteomes" id="UP000177925"/>
    </source>
</evidence>
<evidence type="ECO:0000313" key="2">
    <source>
        <dbReference type="EMBL" id="OGI44860.1"/>
    </source>
</evidence>
<dbReference type="Gene3D" id="3.20.20.150">
    <property type="entry name" value="Divalent-metal-dependent TIM barrel enzymes"/>
    <property type="match status" value="1"/>
</dbReference>
<dbReference type="PANTHER" id="PTHR42194">
    <property type="entry name" value="UPF0276 PROTEIN HI_1600"/>
    <property type="match status" value="1"/>
</dbReference>
<name>A0A1F6TI92_9PROT</name>
<dbReference type="SUPFAM" id="SSF51658">
    <property type="entry name" value="Xylose isomerase-like"/>
    <property type="match status" value="1"/>
</dbReference>
<dbReference type="Proteomes" id="UP000177925">
    <property type="component" value="Unassembled WGS sequence"/>
</dbReference>
<comment type="similarity">
    <text evidence="1">Belongs to the UPF0276 family.</text>
</comment>
<protein>
    <recommendedName>
        <fullName evidence="1">UPF0276 protein A2150_01280</fullName>
    </recommendedName>
</protein>
<proteinExistence type="inferred from homology"/>
<organism evidence="2 3">
    <name type="scientific">Candidatus Muproteobacteria bacterium RBG_16_64_11</name>
    <dbReference type="NCBI Taxonomy" id="1817758"/>
    <lineage>
        <taxon>Bacteria</taxon>
        <taxon>Pseudomonadati</taxon>
        <taxon>Pseudomonadota</taxon>
        <taxon>Candidatus Muproteobacteria</taxon>
    </lineage>
</organism>
<sequence length="291" mass="31845">MSAVAPSGARRPGPIPACAGIGLRASHYRELLADRPPLGWLEVHSENYFGDGPPLHYLEALRARYPVSLHGVGLSLGSTDPLDRRHLRNLKALIARVEPGLVSEHLSWSSVGGTYLNDLLPLPYTEEALALFVARVGEAQDFLGRELLIENPSSYLQYRHSTIPEAEFLAEIARASGCGLLLDVNNVYVSATNHGFDAGRYLHAIPVAAVKEIHLAGFSVNRYTDGDILIDTHSTRVAPQVWALYRAAVQRLGRLPTLIEWDTDIPALAVLLDEMRRADAILNEPCHADVA</sequence>
<accession>A0A1F6TI92</accession>
<gene>
    <name evidence="2" type="ORF">A2150_01280</name>
</gene>
<dbReference type="STRING" id="1817758.A2150_01280"/>
<dbReference type="AlphaFoldDB" id="A0A1F6TI92"/>
<dbReference type="InterPro" id="IPR007801">
    <property type="entry name" value="MbnB/TglH/ChrH"/>
</dbReference>
<reference evidence="2 3" key="1">
    <citation type="journal article" date="2016" name="Nat. Commun.">
        <title>Thousands of microbial genomes shed light on interconnected biogeochemical processes in an aquifer system.</title>
        <authorList>
            <person name="Anantharaman K."/>
            <person name="Brown C.T."/>
            <person name="Hug L.A."/>
            <person name="Sharon I."/>
            <person name="Castelle C.J."/>
            <person name="Probst A.J."/>
            <person name="Thomas B.C."/>
            <person name="Singh A."/>
            <person name="Wilkins M.J."/>
            <person name="Karaoz U."/>
            <person name="Brodie E.L."/>
            <person name="Williams K.H."/>
            <person name="Hubbard S.S."/>
            <person name="Banfield J.F."/>
        </authorList>
    </citation>
    <scope>NUCLEOTIDE SEQUENCE [LARGE SCALE GENOMIC DNA]</scope>
</reference>
<comment type="caution">
    <text evidence="2">The sequence shown here is derived from an EMBL/GenBank/DDBJ whole genome shotgun (WGS) entry which is preliminary data.</text>
</comment>
<dbReference type="NCBIfam" id="NF003818">
    <property type="entry name" value="PRK05409.1"/>
    <property type="match status" value="1"/>
</dbReference>
<dbReference type="Pfam" id="PF05114">
    <property type="entry name" value="MbnB_TglH_ChrH"/>
    <property type="match status" value="1"/>
</dbReference>
<dbReference type="InterPro" id="IPR036237">
    <property type="entry name" value="Xyl_isomerase-like_sf"/>
</dbReference>
<dbReference type="EMBL" id="MFSS01000009">
    <property type="protein sequence ID" value="OGI44860.1"/>
    <property type="molecule type" value="Genomic_DNA"/>
</dbReference>